<reference evidence="2" key="1">
    <citation type="submission" date="2021-03" db="EMBL/GenBank/DDBJ databases">
        <title>Genomic Encyclopedia of Type Strains, Phase IV (KMG-IV): sequencing the most valuable type-strain genomes for metagenomic binning, comparative biology and taxonomic classification.</title>
        <authorList>
            <person name="Goeker M."/>
        </authorList>
    </citation>
    <scope>NUCLEOTIDE SEQUENCE</scope>
    <source>
        <strain evidence="2">DSM 23564</strain>
    </source>
</reference>
<dbReference type="AlphaFoldDB" id="A0A8T4GJN1"/>
<protein>
    <submittedName>
        <fullName evidence="2">Uncharacterized protein</fullName>
    </submittedName>
</protein>
<feature type="transmembrane region" description="Helical" evidence="1">
    <location>
        <begin position="38"/>
        <end position="57"/>
    </location>
</feature>
<dbReference type="EMBL" id="JAGGKQ010000035">
    <property type="protein sequence ID" value="MBP1923919.1"/>
    <property type="molecule type" value="Genomic_DNA"/>
</dbReference>
<keyword evidence="1" id="KW-0472">Membrane</keyword>
<gene>
    <name evidence="2" type="ORF">J2751_002966</name>
</gene>
<keyword evidence="1" id="KW-0812">Transmembrane</keyword>
<proteinExistence type="predicted"/>
<name>A0A8T4GJN1_9EURY</name>
<keyword evidence="1" id="KW-1133">Transmembrane helix</keyword>
<evidence type="ECO:0000256" key="1">
    <source>
        <dbReference type="SAM" id="Phobius"/>
    </source>
</evidence>
<keyword evidence="3" id="KW-1185">Reference proteome</keyword>
<accession>A0A8T4GJN1</accession>
<dbReference type="Proteomes" id="UP000823588">
    <property type="component" value="Unassembled WGS sequence"/>
</dbReference>
<comment type="caution">
    <text evidence="2">The sequence shown here is derived from an EMBL/GenBank/DDBJ whole genome shotgun (WGS) entry which is preliminary data.</text>
</comment>
<feature type="transmembrane region" description="Helical" evidence="1">
    <location>
        <begin position="6"/>
        <end position="26"/>
    </location>
</feature>
<evidence type="ECO:0000313" key="2">
    <source>
        <dbReference type="EMBL" id="MBP1923919.1"/>
    </source>
</evidence>
<dbReference type="OrthoDB" id="166447at2157"/>
<dbReference type="RefSeq" id="WP_209487027.1">
    <property type="nucleotide sequence ID" value="NZ_JAGGKQ010000035.1"/>
</dbReference>
<sequence>MVLVESPAIAIGGVGATLVAFVVIRWDATRVDVARPTLWAAIAAIPVSIGFSMYLFASVPMTGILVTANTGLVLYGFEREVTTGEEESLEPGSLPNRK</sequence>
<evidence type="ECO:0000313" key="3">
    <source>
        <dbReference type="Proteomes" id="UP000823588"/>
    </source>
</evidence>
<organism evidence="2 3">
    <name type="scientific">Halorubrum alkaliphilum</name>
    <dbReference type="NCBI Taxonomy" id="261290"/>
    <lineage>
        <taxon>Archaea</taxon>
        <taxon>Methanobacteriati</taxon>
        <taxon>Methanobacteriota</taxon>
        <taxon>Stenosarchaea group</taxon>
        <taxon>Halobacteria</taxon>
        <taxon>Halobacteriales</taxon>
        <taxon>Haloferacaceae</taxon>
        <taxon>Halorubrum</taxon>
    </lineage>
</organism>